<dbReference type="EMBL" id="GU474868">
    <property type="protein sequence ID" value="ADI17557.1"/>
    <property type="molecule type" value="Genomic_DNA"/>
</dbReference>
<name>E0XT16_9PROT</name>
<evidence type="ECO:0000313" key="1">
    <source>
        <dbReference type="EMBL" id="ADI17557.1"/>
    </source>
</evidence>
<organism evidence="1">
    <name type="scientific">uncultured alpha proteobacterium HF0130_06E21</name>
    <dbReference type="NCBI Taxonomy" id="710808"/>
    <lineage>
        <taxon>Bacteria</taxon>
        <taxon>Pseudomonadati</taxon>
        <taxon>Pseudomonadota</taxon>
        <taxon>Alphaproteobacteria</taxon>
        <taxon>environmental samples</taxon>
    </lineage>
</organism>
<proteinExistence type="predicted"/>
<reference evidence="1" key="1">
    <citation type="journal article" date="2011" name="Environ. Microbiol.">
        <title>Time-series analyses of Monterey Bay coastal microbial picoplankton using a 'genome proxy' microarray.</title>
        <authorList>
            <person name="Rich V.I."/>
            <person name="Pham V.D."/>
            <person name="Eppley J."/>
            <person name="Shi Y."/>
            <person name="DeLong E.F."/>
        </authorList>
    </citation>
    <scope>NUCLEOTIDE SEQUENCE</scope>
</reference>
<sequence length="96" mass="11068">MPSKCKWFSIYGAILGPIGTEQIDVAAKRIKRFVPERHQQNYQGLCFRSQKTPKSQSFVTWTPNLVTWNLKGRFLDMKKAPEPLVRRLFLGCGGRI</sequence>
<accession>E0XT16</accession>
<dbReference type="AlphaFoldDB" id="E0XT16"/>
<protein>
    <submittedName>
        <fullName evidence="1">Uncharacterized protein</fullName>
    </submittedName>
</protein>